<evidence type="ECO:0000313" key="3">
    <source>
        <dbReference type="Proteomes" id="UP000886998"/>
    </source>
</evidence>
<feature type="compositionally biased region" description="Basic and acidic residues" evidence="1">
    <location>
        <begin position="106"/>
        <end position="125"/>
    </location>
</feature>
<proteinExistence type="predicted"/>
<name>A0A8X6Y560_9ARAC</name>
<dbReference type="Proteomes" id="UP000886998">
    <property type="component" value="Unassembled WGS sequence"/>
</dbReference>
<comment type="caution">
    <text evidence="2">The sequence shown here is derived from an EMBL/GenBank/DDBJ whole genome shotgun (WGS) entry which is preliminary data.</text>
</comment>
<evidence type="ECO:0000256" key="1">
    <source>
        <dbReference type="SAM" id="MobiDB-lite"/>
    </source>
</evidence>
<dbReference type="AlphaFoldDB" id="A0A8X6Y560"/>
<protein>
    <submittedName>
        <fullName evidence="2">Uncharacterized protein</fullName>
    </submittedName>
</protein>
<sequence length="125" mass="14496">MLNPTTYGSASELPVASELFSCRFQIFRNGHLFSVFGDHFETVKNIRFNGKNLSDGHFDAYVFASSHNGECKIFESNIKVTGKHKQINPKKPPKKKRSVKFHQRKVKENMRRKRENETPHEQESS</sequence>
<accession>A0A8X6Y560</accession>
<dbReference type="OrthoDB" id="10504713at2759"/>
<evidence type="ECO:0000313" key="2">
    <source>
        <dbReference type="EMBL" id="GFY65873.1"/>
    </source>
</evidence>
<dbReference type="EMBL" id="BMAV01015736">
    <property type="protein sequence ID" value="GFY65873.1"/>
    <property type="molecule type" value="Genomic_DNA"/>
</dbReference>
<keyword evidence="3" id="KW-1185">Reference proteome</keyword>
<gene>
    <name evidence="2" type="ORF">TNIN_137031</name>
</gene>
<organism evidence="2 3">
    <name type="scientific">Trichonephila inaurata madagascariensis</name>
    <dbReference type="NCBI Taxonomy" id="2747483"/>
    <lineage>
        <taxon>Eukaryota</taxon>
        <taxon>Metazoa</taxon>
        <taxon>Ecdysozoa</taxon>
        <taxon>Arthropoda</taxon>
        <taxon>Chelicerata</taxon>
        <taxon>Arachnida</taxon>
        <taxon>Araneae</taxon>
        <taxon>Araneomorphae</taxon>
        <taxon>Entelegynae</taxon>
        <taxon>Araneoidea</taxon>
        <taxon>Nephilidae</taxon>
        <taxon>Trichonephila</taxon>
        <taxon>Trichonephila inaurata</taxon>
    </lineage>
</organism>
<feature type="region of interest" description="Disordered" evidence="1">
    <location>
        <begin position="82"/>
        <end position="125"/>
    </location>
</feature>
<reference evidence="2" key="1">
    <citation type="submission" date="2020-08" db="EMBL/GenBank/DDBJ databases">
        <title>Multicomponent nature underlies the extraordinary mechanical properties of spider dragline silk.</title>
        <authorList>
            <person name="Kono N."/>
            <person name="Nakamura H."/>
            <person name="Mori M."/>
            <person name="Yoshida Y."/>
            <person name="Ohtoshi R."/>
            <person name="Malay A.D."/>
            <person name="Moran D.A.P."/>
            <person name="Tomita M."/>
            <person name="Numata K."/>
            <person name="Arakawa K."/>
        </authorList>
    </citation>
    <scope>NUCLEOTIDE SEQUENCE</scope>
</reference>
<feature type="compositionally biased region" description="Basic residues" evidence="1">
    <location>
        <begin position="82"/>
        <end position="105"/>
    </location>
</feature>